<dbReference type="InParanoid" id="B2W4C5"/>
<evidence type="ECO:0000259" key="1">
    <source>
        <dbReference type="Pfam" id="PF24864"/>
    </source>
</evidence>
<dbReference type="OMA" id="MREYWES"/>
<name>B2W4C5_PYRTR</name>
<evidence type="ECO:0000313" key="2">
    <source>
        <dbReference type="EMBL" id="EDU47382.1"/>
    </source>
</evidence>
<gene>
    <name evidence="2" type="ORF">PTRG_04475</name>
</gene>
<dbReference type="Pfam" id="PF24864">
    <property type="entry name" value="DUF7730"/>
    <property type="match status" value="1"/>
</dbReference>
<proteinExistence type="predicted"/>
<dbReference type="PANTHER" id="PTHR42085">
    <property type="entry name" value="F-BOX DOMAIN-CONTAINING PROTEIN"/>
    <property type="match status" value="1"/>
</dbReference>
<organism evidence="2 3">
    <name type="scientific">Pyrenophora tritici-repentis (strain Pt-1C-BFP)</name>
    <name type="common">Wheat tan spot fungus</name>
    <name type="synonym">Drechslera tritici-repentis</name>
    <dbReference type="NCBI Taxonomy" id="426418"/>
    <lineage>
        <taxon>Eukaryota</taxon>
        <taxon>Fungi</taxon>
        <taxon>Dikarya</taxon>
        <taxon>Ascomycota</taxon>
        <taxon>Pezizomycotina</taxon>
        <taxon>Dothideomycetes</taxon>
        <taxon>Pleosporomycetidae</taxon>
        <taxon>Pleosporales</taxon>
        <taxon>Pleosporineae</taxon>
        <taxon>Pleosporaceae</taxon>
        <taxon>Pyrenophora</taxon>
    </lineage>
</organism>
<dbReference type="InterPro" id="IPR038883">
    <property type="entry name" value="AN11006-like"/>
</dbReference>
<dbReference type="KEGG" id="ptrr:6342716"/>
<dbReference type="InterPro" id="IPR056632">
    <property type="entry name" value="DUF7730"/>
</dbReference>
<dbReference type="OrthoDB" id="5413827at2759"/>
<dbReference type="PANTHER" id="PTHR42085:SF1">
    <property type="entry name" value="F-BOX DOMAIN-CONTAINING PROTEIN"/>
    <property type="match status" value="1"/>
</dbReference>
<sequence>MFMWVSAFTLFRSEGYRSYSVDMMQIPKADSVPMDAEEASFLTTLPAEMRSSIYELLFKKDKPILLHNAAAFHPEEPSQLQWPHTDDAYSQNMREYWESYEEDAGLDEEFRHNFGDGLALLSSCRQLYHEASGVLYGHNSFIISRAVIRHDETDTYDTSIYEHQEYLPPIHAAHCLSNLGSQAELLRKVIIDTDTLCPVKCDYSSEVYNILPLVNAYGPPEEETSSVIRANVFNNLLAAFVERDALNLRRFDISNRLLQSIEVPNTRARGFVKHLAWTPRTPPKLTDMPPHIMSRIYRFACYNPDGVTFDLDTRTLHGVNTGLFQRSKFALSNTTFGSNISHTNHVTIQATSDTVVTDFNGFGHLSSLTTSDNGPKIFESMINMVKIDDEPLILSLTIYPQHAATLSDVKINIEKLMELLLNCKLHPKATIKLTLICPSGWQEQTTISIAKLQRQLFLLFSDMISEMRKFPVIERPHPGRSPLPWEIWINGHGKLLNSIYPSWSLTYAFRHGHLSAAEINVLGSQRSITTLNPTARSRYPSDLVHAWKDLRDMHWPEWKQRSHLLKALVPPF</sequence>
<protein>
    <recommendedName>
        <fullName evidence="1">DUF7730 domain-containing protein</fullName>
    </recommendedName>
</protein>
<dbReference type="EMBL" id="DS231618">
    <property type="protein sequence ID" value="EDU47382.1"/>
    <property type="molecule type" value="Genomic_DNA"/>
</dbReference>
<dbReference type="HOGENOM" id="CLU_457936_0_0_1"/>
<dbReference type="AlphaFoldDB" id="B2W4C5"/>
<accession>B2W4C5</accession>
<feature type="domain" description="DUF7730" evidence="1">
    <location>
        <begin position="37"/>
        <end position="145"/>
    </location>
</feature>
<dbReference type="eggNOG" id="ENOG502RR2Q">
    <property type="taxonomic scope" value="Eukaryota"/>
</dbReference>
<dbReference type="GeneID" id="6342716"/>
<reference evidence="3" key="1">
    <citation type="journal article" date="2013" name="G3 (Bethesda)">
        <title>Comparative genomics of a plant-pathogenic fungus, Pyrenophora tritici-repentis, reveals transduplication and the impact of repeat elements on pathogenicity and population divergence.</title>
        <authorList>
            <person name="Manning V.A."/>
            <person name="Pandelova I."/>
            <person name="Dhillon B."/>
            <person name="Wilhelm L.J."/>
            <person name="Goodwin S.B."/>
            <person name="Berlin A.M."/>
            <person name="Figueroa M."/>
            <person name="Freitag M."/>
            <person name="Hane J.K."/>
            <person name="Henrissat B."/>
            <person name="Holman W.H."/>
            <person name="Kodira C.D."/>
            <person name="Martin J."/>
            <person name="Oliver R.P."/>
            <person name="Robbertse B."/>
            <person name="Schackwitz W."/>
            <person name="Schwartz D.C."/>
            <person name="Spatafora J.W."/>
            <person name="Turgeon B.G."/>
            <person name="Yandava C."/>
            <person name="Young S."/>
            <person name="Zhou S."/>
            <person name="Zeng Q."/>
            <person name="Grigoriev I.V."/>
            <person name="Ma L.-J."/>
            <person name="Ciuffetti L.M."/>
        </authorList>
    </citation>
    <scope>NUCLEOTIDE SEQUENCE [LARGE SCALE GENOMIC DNA]</scope>
    <source>
        <strain evidence="3">Pt-1C-BFP</strain>
    </source>
</reference>
<dbReference type="Proteomes" id="UP000001471">
    <property type="component" value="Unassembled WGS sequence"/>
</dbReference>
<evidence type="ECO:0000313" key="3">
    <source>
        <dbReference type="Proteomes" id="UP000001471"/>
    </source>
</evidence>